<accession>A0A5K7X9B9</accession>
<dbReference type="AlphaFoldDB" id="A0A5K7X9B9"/>
<dbReference type="Proteomes" id="UP000326837">
    <property type="component" value="Chromosome"/>
</dbReference>
<reference evidence="2" key="1">
    <citation type="submission" date="2019-10" db="EMBL/GenBank/DDBJ databases">
        <title>Lacipirellula parvula gen. nov., sp. nov., representing a lineage of planctomycetes widespread in freshwater anoxic habitats, and description of the family Lacipirellulaceae.</title>
        <authorList>
            <person name="Dedysh S.N."/>
            <person name="Kulichevskaya I.S."/>
            <person name="Beletsky A.V."/>
            <person name="Rakitin A.L."/>
            <person name="Mardanov A.V."/>
            <person name="Ivanova A.A."/>
            <person name="Saltykova V.X."/>
            <person name="Rijpstra W.I.C."/>
            <person name="Sinninghe Damste J.S."/>
            <person name="Ravin N.V."/>
        </authorList>
    </citation>
    <scope>NUCLEOTIDE SEQUENCE [LARGE SCALE GENOMIC DNA]</scope>
    <source>
        <strain evidence="2">PX69</strain>
    </source>
</reference>
<name>A0A5K7X9B9_9BACT</name>
<proteinExistence type="predicted"/>
<evidence type="ECO:0000313" key="1">
    <source>
        <dbReference type="EMBL" id="BBO30916.1"/>
    </source>
</evidence>
<protein>
    <submittedName>
        <fullName evidence="1">Uncharacterized protein</fullName>
    </submittedName>
</protein>
<organism evidence="1 2">
    <name type="scientific">Lacipirellula parvula</name>
    <dbReference type="NCBI Taxonomy" id="2650471"/>
    <lineage>
        <taxon>Bacteria</taxon>
        <taxon>Pseudomonadati</taxon>
        <taxon>Planctomycetota</taxon>
        <taxon>Planctomycetia</taxon>
        <taxon>Pirellulales</taxon>
        <taxon>Lacipirellulaceae</taxon>
        <taxon>Lacipirellula</taxon>
    </lineage>
</organism>
<gene>
    <name evidence="1" type="ORF">PLANPX_0528</name>
</gene>
<dbReference type="EMBL" id="AP021861">
    <property type="protein sequence ID" value="BBO30916.1"/>
    <property type="molecule type" value="Genomic_DNA"/>
</dbReference>
<dbReference type="KEGG" id="lpav:PLANPX_0528"/>
<sequence>MEEINRKPRDRGQLSGRRFAGCIVNDYSNQQLSRNSREENLDKNLCVFSVVFLACRAAFAGVDSCDIAVNGMRLGACVAMRAALSLHAAQRAACLILRFLNVVGALTTPRVVSPIRASRTPCWSALAAACRRFAATCHPVRFFSVASLDARRSVSAGIRLMLGSVDASAYPTGCVDSSRRTEWRQYLRWMPTPGRSTGLEGV</sequence>
<evidence type="ECO:0000313" key="2">
    <source>
        <dbReference type="Proteomes" id="UP000326837"/>
    </source>
</evidence>
<keyword evidence="2" id="KW-1185">Reference proteome</keyword>